<dbReference type="InterPro" id="IPR029767">
    <property type="entry name" value="WecB-like"/>
</dbReference>
<dbReference type="Gene3D" id="3.40.50.2000">
    <property type="entry name" value="Glycogen Phosphorylase B"/>
    <property type="match status" value="2"/>
</dbReference>
<dbReference type="NCBIfam" id="TIGR00236">
    <property type="entry name" value="wecB"/>
    <property type="match status" value="1"/>
</dbReference>
<reference evidence="3 4" key="1">
    <citation type="submission" date="2019-03" db="EMBL/GenBank/DDBJ databases">
        <title>Genomic Encyclopedia of Type Strains, Phase IV (KMG-IV): sequencing the most valuable type-strain genomes for metagenomic binning, comparative biology and taxonomic classification.</title>
        <authorList>
            <person name="Goeker M."/>
        </authorList>
    </citation>
    <scope>NUCLEOTIDE SEQUENCE [LARGE SCALE GENOMIC DNA]</scope>
    <source>
        <strain evidence="3 4">DSM 25894</strain>
    </source>
</reference>
<evidence type="ECO:0000259" key="2">
    <source>
        <dbReference type="Pfam" id="PF02350"/>
    </source>
</evidence>
<proteinExistence type="inferred from homology"/>
<evidence type="ECO:0000313" key="3">
    <source>
        <dbReference type="EMBL" id="TCT25017.1"/>
    </source>
</evidence>
<protein>
    <submittedName>
        <fullName evidence="3">UDP-N-acetylglucosamine 2-epimerase (Non-hydrolysing)</fullName>
    </submittedName>
</protein>
<dbReference type="Proteomes" id="UP000294650">
    <property type="component" value="Unassembled WGS sequence"/>
</dbReference>
<dbReference type="InterPro" id="IPR003331">
    <property type="entry name" value="UDP_GlcNAc_Epimerase_2_dom"/>
</dbReference>
<dbReference type="OrthoDB" id="9803238at2"/>
<dbReference type="SUPFAM" id="SSF53756">
    <property type="entry name" value="UDP-Glycosyltransferase/glycogen phosphorylase"/>
    <property type="match status" value="1"/>
</dbReference>
<dbReference type="EMBL" id="SMAN01000004">
    <property type="protein sequence ID" value="TCT25017.1"/>
    <property type="molecule type" value="Genomic_DNA"/>
</dbReference>
<comment type="caution">
    <text evidence="3">The sequence shown here is derived from an EMBL/GenBank/DDBJ whole genome shotgun (WGS) entry which is preliminary data.</text>
</comment>
<dbReference type="PANTHER" id="PTHR43174">
    <property type="entry name" value="UDP-N-ACETYLGLUCOSAMINE 2-EPIMERASE"/>
    <property type="match status" value="1"/>
</dbReference>
<organism evidence="3 4">
    <name type="scientific">Melghiribacillus thermohalophilus</name>
    <dbReference type="NCBI Taxonomy" id="1324956"/>
    <lineage>
        <taxon>Bacteria</taxon>
        <taxon>Bacillati</taxon>
        <taxon>Bacillota</taxon>
        <taxon>Bacilli</taxon>
        <taxon>Bacillales</taxon>
        <taxon>Bacillaceae</taxon>
        <taxon>Melghiribacillus</taxon>
    </lineage>
</organism>
<comment type="similarity">
    <text evidence="1">Belongs to the UDP-N-acetylglucosamine 2-epimerase family.</text>
</comment>
<dbReference type="AlphaFoldDB" id="A0A4R3N8U3"/>
<dbReference type="GO" id="GO:0016853">
    <property type="term" value="F:isomerase activity"/>
    <property type="evidence" value="ECO:0007669"/>
    <property type="project" value="UniProtKB-KW"/>
</dbReference>
<evidence type="ECO:0000256" key="1">
    <source>
        <dbReference type="RuleBase" id="RU003513"/>
    </source>
</evidence>
<accession>A0A4R3N8U3</accession>
<keyword evidence="1" id="KW-0413">Isomerase</keyword>
<name>A0A4R3N8U3_9BACI</name>
<dbReference type="Pfam" id="PF02350">
    <property type="entry name" value="Epimerase_2"/>
    <property type="match status" value="1"/>
</dbReference>
<dbReference type="PANTHER" id="PTHR43174:SF1">
    <property type="entry name" value="UDP-N-ACETYLGLUCOSAMINE 2-EPIMERASE"/>
    <property type="match status" value="1"/>
</dbReference>
<dbReference type="CDD" id="cd03786">
    <property type="entry name" value="GTB_UDP-GlcNAc_2-Epimerase"/>
    <property type="match status" value="1"/>
</dbReference>
<keyword evidence="4" id="KW-1185">Reference proteome</keyword>
<dbReference type="RefSeq" id="WP_132371181.1">
    <property type="nucleotide sequence ID" value="NZ_SMAN01000004.1"/>
</dbReference>
<evidence type="ECO:0000313" key="4">
    <source>
        <dbReference type="Proteomes" id="UP000294650"/>
    </source>
</evidence>
<feature type="domain" description="UDP-N-acetylglucosamine 2-epimerase" evidence="2">
    <location>
        <begin position="29"/>
        <end position="356"/>
    </location>
</feature>
<gene>
    <name evidence="3" type="ORF">EDD68_10485</name>
</gene>
<sequence>MKIMTILGTRPEIIRLSLIMPLLDQYAKQHVIVHTGQNFTRSLNDVFFAQLGLRTPDYVLSHSQKSFGEQLSIIFTELETILSQEEPDRVLILGDTNSALSAILAERMNIPVIHMEAGNRCFDREVPEEINRKMVDSVSSFNLPYTERSKQHLIQEGIPVNRIYVTGNPIYEVIQHYDEDISKSNILERLKVDPYQYFLVTFHRSENVDCPEHLNEIIQGLNLVGIHYGRRIICSIHPRTRSKISKELLDELHPLVEFYEPFGFFEFIHLLQHAACVLTDSGTVQEECCISHVPAVTLRKTTERPETIECGSNVLSGLDARSILEKTDVMLKCQRNWNCPEGYLDRNVSDRVVKFLLGGAAIV</sequence>